<dbReference type="EMBL" id="RJLN01000006">
    <property type="protein sequence ID" value="RNM00987.1"/>
    <property type="molecule type" value="Genomic_DNA"/>
</dbReference>
<gene>
    <name evidence="1" type="ORF">EFE23_03655</name>
</gene>
<comment type="caution">
    <text evidence="1">The sequence shown here is derived from an EMBL/GenBank/DDBJ whole genome shotgun (WGS) entry which is preliminary data.</text>
</comment>
<sequence length="335" mass="36669">MNAVIDLGNGDSLQMEPARRAFHLYPGAGGAQIEVTLRISKTHDLAPGIAYRVSARMYVEDNMRRQRMLCTLDAANLVTPLVRAGDVQLSGFVTDEQLRVVEQLRAGGDLWVNLKLSVSSVEWKADSEAADSDSAELMLTARGRAEQKARLSGEVVYRSNEEPRLTALPPAGTKVVFERPLQKQRTGDLRFDINAGEWAAQMAAVEAGTFVELLVPLAGGADYAGAVALLREARELLREGNVDASIGQARKALEQARKEYGTQKLYEAATKKSPRTRALPERWAIMVEDLYSTMSGAAHNDEVTKEFTYSQEDGAMLITATAGMLKRLAADRQTL</sequence>
<proteinExistence type="predicted"/>
<dbReference type="RefSeq" id="WP_123239444.1">
    <property type="nucleotide sequence ID" value="NZ_JAAHBY010000006.1"/>
</dbReference>
<protein>
    <submittedName>
        <fullName evidence="1">Uncharacterized protein</fullName>
    </submittedName>
</protein>
<name>A0ABX9WN32_9ACTN</name>
<organism evidence="1 2">
    <name type="scientific">Micromonospora solifontis</name>
    <dbReference type="NCBI Taxonomy" id="2487138"/>
    <lineage>
        <taxon>Bacteria</taxon>
        <taxon>Bacillati</taxon>
        <taxon>Actinomycetota</taxon>
        <taxon>Actinomycetes</taxon>
        <taxon>Micromonosporales</taxon>
        <taxon>Micromonosporaceae</taxon>
        <taxon>Micromonospora</taxon>
    </lineage>
</organism>
<accession>A0ABX9WN32</accession>
<dbReference type="Proteomes" id="UP000280698">
    <property type="component" value="Unassembled WGS sequence"/>
</dbReference>
<evidence type="ECO:0000313" key="2">
    <source>
        <dbReference type="Proteomes" id="UP000280698"/>
    </source>
</evidence>
<keyword evidence="2" id="KW-1185">Reference proteome</keyword>
<evidence type="ECO:0000313" key="1">
    <source>
        <dbReference type="EMBL" id="RNM00987.1"/>
    </source>
</evidence>
<reference evidence="1 2" key="1">
    <citation type="submission" date="2018-11" db="EMBL/GenBank/DDBJ databases">
        <title>Micromonospora sp. PPF5-17, a new actinomycetes isolated from a hot spring soil.</title>
        <authorList>
            <person name="Thawai C."/>
        </authorList>
    </citation>
    <scope>NUCLEOTIDE SEQUENCE [LARGE SCALE GENOMIC DNA]</scope>
    <source>
        <strain evidence="1 2">PPF5-17</strain>
    </source>
</reference>